<protein>
    <recommendedName>
        <fullName evidence="3">Mth938-like domain-containing protein</fullName>
    </recommendedName>
</protein>
<evidence type="ECO:0000313" key="1">
    <source>
        <dbReference type="EMBL" id="TCT00084.1"/>
    </source>
</evidence>
<dbReference type="AlphaFoldDB" id="A0A4S3KWA8"/>
<accession>A0A4S3KWA8</accession>
<sequence>MTTTLVLDDAGGAPLVRSVRDDAVVVGDREFPSSFALWAEGVIEDWPVASAAAIEAAHLDTLVATGVDVILLGTGRTRVQLAAALMARPLTRGVGLEVMANDAAARTYNVLASEGRRVLVAFILPAG</sequence>
<dbReference type="RefSeq" id="WP_123523135.1">
    <property type="nucleotide sequence ID" value="NZ_JBHLWF010000088.1"/>
</dbReference>
<dbReference type="PANTHER" id="PTHR21192:SF2">
    <property type="entry name" value="NADH DEHYDROGENASE [UBIQUINONE] 1 ALPHA SUBCOMPLEX ASSEMBLY FACTOR 3"/>
    <property type="match status" value="1"/>
</dbReference>
<reference evidence="1 2" key="1">
    <citation type="submission" date="2019-03" db="EMBL/GenBank/DDBJ databases">
        <title>Genomic Encyclopedia of Type Strains, Phase IV (KMG-IV): sequencing the most valuable type-strain genomes for metagenomic binning, comparative biology and taxonomic classification.</title>
        <authorList>
            <person name="Goeker M."/>
        </authorList>
    </citation>
    <scope>NUCLEOTIDE SEQUENCE [LARGE SCALE GENOMIC DNA]</scope>
    <source>
        <strain evidence="1 2">DSM 21944</strain>
    </source>
</reference>
<gene>
    <name evidence="1" type="ORF">EDC25_10474</name>
</gene>
<dbReference type="Pfam" id="PF04430">
    <property type="entry name" value="DUF498"/>
    <property type="match status" value="1"/>
</dbReference>
<dbReference type="InterPro" id="IPR036748">
    <property type="entry name" value="MTH938-like_sf"/>
</dbReference>
<name>A0A4S3KWA8_9GAMM</name>
<dbReference type="Proteomes" id="UP000294599">
    <property type="component" value="Unassembled WGS sequence"/>
</dbReference>
<comment type="caution">
    <text evidence="1">The sequence shown here is derived from an EMBL/GenBank/DDBJ whole genome shotgun (WGS) entry which is preliminary data.</text>
</comment>
<dbReference type="PANTHER" id="PTHR21192">
    <property type="entry name" value="NUCLEAR PROTEIN E3-3"/>
    <property type="match status" value="1"/>
</dbReference>
<dbReference type="InterPro" id="IPR007523">
    <property type="entry name" value="NDUFAF3/AAMDC"/>
</dbReference>
<dbReference type="EMBL" id="SMAF01000004">
    <property type="protein sequence ID" value="TCT00084.1"/>
    <property type="molecule type" value="Genomic_DNA"/>
</dbReference>
<dbReference type="Gene3D" id="3.40.1230.10">
    <property type="entry name" value="MTH938-like"/>
    <property type="match status" value="1"/>
</dbReference>
<dbReference type="SUPFAM" id="SSF64076">
    <property type="entry name" value="MTH938-like"/>
    <property type="match status" value="1"/>
</dbReference>
<evidence type="ECO:0008006" key="3">
    <source>
        <dbReference type="Google" id="ProtNLM"/>
    </source>
</evidence>
<organism evidence="1 2">
    <name type="scientific">Pseudofulvimonas gallinarii</name>
    <dbReference type="NCBI Taxonomy" id="634155"/>
    <lineage>
        <taxon>Bacteria</taxon>
        <taxon>Pseudomonadati</taxon>
        <taxon>Pseudomonadota</taxon>
        <taxon>Gammaproteobacteria</taxon>
        <taxon>Lysobacterales</taxon>
        <taxon>Rhodanobacteraceae</taxon>
        <taxon>Pseudofulvimonas</taxon>
    </lineage>
</organism>
<proteinExistence type="predicted"/>
<evidence type="ECO:0000313" key="2">
    <source>
        <dbReference type="Proteomes" id="UP000294599"/>
    </source>
</evidence>
<dbReference type="OrthoDB" id="9800373at2"/>
<keyword evidence="2" id="KW-1185">Reference proteome</keyword>